<accession>A0A7K7VKB4</accession>
<dbReference type="SUPFAM" id="SSF48726">
    <property type="entry name" value="Immunoglobulin"/>
    <property type="match status" value="1"/>
</dbReference>
<dbReference type="PANTHER" id="PTHR15443:SF5">
    <property type="entry name" value="ZONA PELLUCIDA-BINDING PROTEIN 1"/>
    <property type="match status" value="1"/>
</dbReference>
<feature type="region of interest" description="Disordered" evidence="1">
    <location>
        <begin position="429"/>
        <end position="479"/>
    </location>
</feature>
<reference evidence="3 4" key="1">
    <citation type="submission" date="2019-09" db="EMBL/GenBank/DDBJ databases">
        <title>Bird 10,000 Genomes (B10K) Project - Family phase.</title>
        <authorList>
            <person name="Zhang G."/>
        </authorList>
    </citation>
    <scope>NUCLEOTIDE SEQUENCE [LARGE SCALE GENOMIC DNA]</scope>
    <source>
        <strain evidence="3">B10K-LSUMZ-16893</strain>
    </source>
</reference>
<dbReference type="GO" id="GO:0001675">
    <property type="term" value="P:acrosome assembly"/>
    <property type="evidence" value="ECO:0007669"/>
    <property type="project" value="TreeGrafter"/>
</dbReference>
<dbReference type="Gene3D" id="2.60.40.10">
    <property type="entry name" value="Immunoglobulins"/>
    <property type="match status" value="1"/>
</dbReference>
<dbReference type="InterPro" id="IPR013783">
    <property type="entry name" value="Ig-like_fold"/>
</dbReference>
<organism evidence="3 4">
    <name type="scientific">Eudromia elegans</name>
    <name type="common">Elegant crested-tinamou</name>
    <dbReference type="NCBI Taxonomy" id="8805"/>
    <lineage>
        <taxon>Eukaryota</taxon>
        <taxon>Metazoa</taxon>
        <taxon>Chordata</taxon>
        <taxon>Craniata</taxon>
        <taxon>Vertebrata</taxon>
        <taxon>Euteleostomi</taxon>
        <taxon>Archelosauria</taxon>
        <taxon>Archosauria</taxon>
        <taxon>Dinosauria</taxon>
        <taxon>Saurischia</taxon>
        <taxon>Theropoda</taxon>
        <taxon>Coelurosauria</taxon>
        <taxon>Aves</taxon>
        <taxon>Palaeognathae</taxon>
        <taxon>Tinamiformes</taxon>
        <taxon>Tinamidae</taxon>
        <taxon>Eudromia</taxon>
    </lineage>
</organism>
<dbReference type="Proteomes" id="UP000533954">
    <property type="component" value="Unassembled WGS sequence"/>
</dbReference>
<name>A0A7K7VKB4_EUDEL</name>
<dbReference type="SMART" id="SM01411">
    <property type="entry name" value="Ephrin_rec_like"/>
    <property type="match status" value="1"/>
</dbReference>
<feature type="compositionally biased region" description="Polar residues" evidence="1">
    <location>
        <begin position="441"/>
        <end position="454"/>
    </location>
</feature>
<dbReference type="OrthoDB" id="9045220at2759"/>
<dbReference type="InterPro" id="IPR036179">
    <property type="entry name" value="Ig-like_dom_sf"/>
</dbReference>
<feature type="non-terminal residue" evidence="3">
    <location>
        <position position="479"/>
    </location>
</feature>
<dbReference type="InterPro" id="IPR010857">
    <property type="entry name" value="Sp38-bd"/>
</dbReference>
<dbReference type="AlphaFoldDB" id="A0A7K7VKB4"/>
<evidence type="ECO:0000313" key="4">
    <source>
        <dbReference type="Proteomes" id="UP000533954"/>
    </source>
</evidence>
<sequence>APPHTGGGRMLCATCICLDFRGPGLLETLAILTFIFYSCSVFPIQPNALKFLKCAHLLSLSGLGHVFIHAVSSLFSLPCSPVEMEVPNPTYRWVRDKEDSRSLKVSSQGHLLFKQFRAGESGNYSCTISYMEHGLSLSQTFHYSVLGYHILGGLETVLLFQSKRCEEKWTKRFLWILQDSLSQLAAERHCKFQLMGASCFPTLNEPLRKVFVEVQLQVSFFGPHWDEHCISQDQEQVTDCYHRVVQQNIWQVQLAMNNFFKEHKFFHVSGADIPHIIFTNNFVGFLETKHCNGGYGQTKQLQRCLDCCIVCPPGTFSPPKDSQCSPCPVGTYSLIYGMAWCTPCKEGLVTRTAGTSSMENCVEEGELKRGIAASQQSVPIFYYGFLSLRSSYYCYWTHQEHPTLFTKASKRIQTTKVMEMMKKFFRFSKESPQGQPAAVTASATNSPDPSSSQKADMEQKHGVPSLTTTPNLADVTKKT</sequence>
<feature type="non-terminal residue" evidence="3">
    <location>
        <position position="1"/>
    </location>
</feature>
<evidence type="ECO:0000256" key="1">
    <source>
        <dbReference type="SAM" id="MobiDB-lite"/>
    </source>
</evidence>
<comment type="caution">
    <text evidence="3">The sequence shown here is derived from an EMBL/GenBank/DDBJ whole genome shotgun (WGS) entry which is preliminary data.</text>
</comment>
<gene>
    <name evidence="3" type="primary">Zpbp2_0</name>
    <name evidence="3" type="ORF">EUDELE_R07094</name>
</gene>
<dbReference type="InterPro" id="IPR007110">
    <property type="entry name" value="Ig-like_dom"/>
</dbReference>
<dbReference type="InterPro" id="IPR011641">
    <property type="entry name" value="Tyr-kin_ephrin_A/B_rcpt-like"/>
</dbReference>
<proteinExistence type="predicted"/>
<keyword evidence="4" id="KW-1185">Reference proteome</keyword>
<feature type="domain" description="Ig-like" evidence="2">
    <location>
        <begin position="46"/>
        <end position="142"/>
    </location>
</feature>
<dbReference type="CDD" id="cd00185">
    <property type="entry name" value="TNFRSF"/>
    <property type="match status" value="1"/>
</dbReference>
<dbReference type="Gene3D" id="2.10.50.10">
    <property type="entry name" value="Tumor Necrosis Factor Receptor, subunit A, domain 2"/>
    <property type="match status" value="1"/>
</dbReference>
<protein>
    <submittedName>
        <fullName evidence="3">ZPBP2 protein</fullName>
    </submittedName>
</protein>
<dbReference type="GO" id="GO:0002199">
    <property type="term" value="C:zona pellucida receptor complex"/>
    <property type="evidence" value="ECO:0007669"/>
    <property type="project" value="TreeGrafter"/>
</dbReference>
<dbReference type="GO" id="GO:0007339">
    <property type="term" value="P:binding of sperm to zona pellucida"/>
    <property type="evidence" value="ECO:0007669"/>
    <property type="project" value="InterPro"/>
</dbReference>
<evidence type="ECO:0000313" key="3">
    <source>
        <dbReference type="EMBL" id="NXA40874.1"/>
    </source>
</evidence>
<dbReference type="Pfam" id="PF07699">
    <property type="entry name" value="Ephrin_rec_like"/>
    <property type="match status" value="1"/>
</dbReference>
<dbReference type="GO" id="GO:0001669">
    <property type="term" value="C:acrosomal vesicle"/>
    <property type="evidence" value="ECO:0007669"/>
    <property type="project" value="TreeGrafter"/>
</dbReference>
<dbReference type="PROSITE" id="PS50835">
    <property type="entry name" value="IG_LIKE"/>
    <property type="match status" value="1"/>
</dbReference>
<dbReference type="InterPro" id="IPR048806">
    <property type="entry name" value="ZPBP1/2_N"/>
</dbReference>
<dbReference type="PANTHER" id="PTHR15443">
    <property type="entry name" value="ZONA PELLUCIDA BINDING PROTEIN SP38"/>
    <property type="match status" value="1"/>
</dbReference>
<dbReference type="EMBL" id="VZSX01000150">
    <property type="protein sequence ID" value="NXA40874.1"/>
    <property type="molecule type" value="Genomic_DNA"/>
</dbReference>
<evidence type="ECO:0000259" key="2">
    <source>
        <dbReference type="PROSITE" id="PS50835"/>
    </source>
</evidence>
<dbReference type="Pfam" id="PF07354">
    <property type="entry name" value="Sp38"/>
    <property type="match status" value="1"/>
</dbReference>
<dbReference type="GO" id="GO:0005576">
    <property type="term" value="C:extracellular region"/>
    <property type="evidence" value="ECO:0007669"/>
    <property type="project" value="InterPro"/>
</dbReference>